<keyword evidence="3" id="KW-1185">Reference proteome</keyword>
<dbReference type="Proteomes" id="UP000272464">
    <property type="component" value="Unassembled WGS sequence"/>
</dbReference>
<organism evidence="2 3">
    <name type="scientific">Paenibacillus zeisoli</name>
    <dbReference type="NCBI Taxonomy" id="2496267"/>
    <lineage>
        <taxon>Bacteria</taxon>
        <taxon>Bacillati</taxon>
        <taxon>Bacillota</taxon>
        <taxon>Bacilli</taxon>
        <taxon>Bacillales</taxon>
        <taxon>Paenibacillaceae</taxon>
        <taxon>Paenibacillus</taxon>
    </lineage>
</organism>
<dbReference type="AlphaFoldDB" id="A0A433X4U1"/>
<evidence type="ECO:0000313" key="2">
    <source>
        <dbReference type="EMBL" id="RUT29110.1"/>
    </source>
</evidence>
<keyword evidence="1" id="KW-1133">Transmembrane helix</keyword>
<keyword evidence="1" id="KW-0812">Transmembrane</keyword>
<dbReference type="OrthoDB" id="2577173at2"/>
<evidence type="ECO:0000313" key="3">
    <source>
        <dbReference type="Proteomes" id="UP000272464"/>
    </source>
</evidence>
<proteinExistence type="predicted"/>
<comment type="caution">
    <text evidence="2">The sequence shown here is derived from an EMBL/GenBank/DDBJ whole genome shotgun (WGS) entry which is preliminary data.</text>
</comment>
<dbReference type="RefSeq" id="WP_127200141.1">
    <property type="nucleotide sequence ID" value="NZ_RZNX01000007.1"/>
</dbReference>
<feature type="transmembrane region" description="Helical" evidence="1">
    <location>
        <begin position="49"/>
        <end position="69"/>
    </location>
</feature>
<accession>A0A433X4U1</accession>
<reference evidence="2 3" key="1">
    <citation type="submission" date="2018-12" db="EMBL/GenBank/DDBJ databases">
        <authorList>
            <person name="Sun L."/>
            <person name="Chen Z."/>
        </authorList>
    </citation>
    <scope>NUCLEOTIDE SEQUENCE [LARGE SCALE GENOMIC DNA]</scope>
    <source>
        <strain evidence="2 3">3-5-3</strain>
    </source>
</reference>
<name>A0A433X4U1_9BACL</name>
<evidence type="ECO:0000256" key="1">
    <source>
        <dbReference type="SAM" id="Phobius"/>
    </source>
</evidence>
<dbReference type="EMBL" id="RZNX01000007">
    <property type="protein sequence ID" value="RUT29110.1"/>
    <property type="molecule type" value="Genomic_DNA"/>
</dbReference>
<gene>
    <name evidence="2" type="ORF">EJP77_15425</name>
</gene>
<protein>
    <submittedName>
        <fullName evidence="2">DUF4367 domain-containing protein</fullName>
    </submittedName>
</protein>
<keyword evidence="1" id="KW-0472">Membrane</keyword>
<sequence length="306" mass="34742">MSQKQHFEDDVEELKILFNKPGLPIQDFSTRIINLIDERECKTNLKPKVFRRTAFVLAIVCVLCGFTYATTKWIELKDNNGNAVIEVRPTDSRVLPAYQQALDEIQKKLSPGETATVWFGSKDDILNKKTDQVMHTYRGYKYTDFSQFTKAIAAPFESSQFQPILSEGYQFKEASIYNSEIGLGKKGKMIFGTASNGQKLGYFTQKVIGNQPNFIGISYTNGEQEVSYSTYFSGMEKEIFFDSSPSVDAKTVINNVDTYYYGEENTQERSLRWAKQENGRTAHFVLSSTTASKNELLKIAKNILSD</sequence>